<dbReference type="PANTHER" id="PTHR42686">
    <property type="entry name" value="GH17980P-RELATED"/>
    <property type="match status" value="1"/>
</dbReference>
<sequence length="337" mass="36288">MPEATSIEMRQVGRTGFMLPSFGLGTATLGGAPEAIPEAEARGIVEAAWSAGIRYVDTAPFYGHGKAERVVGDVLRGKEGWLLSTKAGRVLVPRHTPWDPNGQWKEPLPFDPVYDYSYDGIMRSFEASLHRLGLDHIDVLLMHDIGPVTHGEEGNARHFKIAMDGGYKAMAELRSSGAVKAIGLGVNEWEVIAEALKHGEWDISLLAGRYTLLEQDPLHTLFPAAEKMGMTIIVGGPFNSGVLVGRDSWNYSRAPQAVLDRAKALGRVCDAHNVPLPAAALAFPLAHPLVTSIIPGPRTVAEFEQVLGWWNTPVPVGLWSDLKAEGLVDAAAPVPAA</sequence>
<evidence type="ECO:0000313" key="2">
    <source>
        <dbReference type="EMBL" id="MBB5752792.1"/>
    </source>
</evidence>
<dbReference type="InterPro" id="IPR020471">
    <property type="entry name" value="AKR"/>
</dbReference>
<dbReference type="AlphaFoldDB" id="A0A7W9FLC9"/>
<organism evidence="2 3">
    <name type="scientific">Prosthecomicrobium pneumaticum</name>
    <dbReference type="NCBI Taxonomy" id="81895"/>
    <lineage>
        <taxon>Bacteria</taxon>
        <taxon>Pseudomonadati</taxon>
        <taxon>Pseudomonadota</taxon>
        <taxon>Alphaproteobacteria</taxon>
        <taxon>Hyphomicrobiales</taxon>
        <taxon>Kaistiaceae</taxon>
        <taxon>Prosthecomicrobium</taxon>
    </lineage>
</organism>
<accession>A0A7W9FLC9</accession>
<reference evidence="2 3" key="1">
    <citation type="submission" date="2020-08" db="EMBL/GenBank/DDBJ databases">
        <title>Genomic Encyclopedia of Type Strains, Phase IV (KMG-IV): sequencing the most valuable type-strain genomes for metagenomic binning, comparative biology and taxonomic classification.</title>
        <authorList>
            <person name="Goeker M."/>
        </authorList>
    </citation>
    <scope>NUCLEOTIDE SEQUENCE [LARGE SCALE GENOMIC DNA]</scope>
    <source>
        <strain evidence="2 3">DSM 16268</strain>
    </source>
</reference>
<dbReference type="SUPFAM" id="SSF51430">
    <property type="entry name" value="NAD(P)-linked oxidoreductase"/>
    <property type="match status" value="1"/>
</dbReference>
<dbReference type="EC" id="1.1.1.122" evidence="2"/>
<name>A0A7W9FLC9_9HYPH</name>
<keyword evidence="2" id="KW-0560">Oxidoreductase</keyword>
<evidence type="ECO:0000313" key="3">
    <source>
        <dbReference type="Proteomes" id="UP000523821"/>
    </source>
</evidence>
<dbReference type="EMBL" id="JACHOO010000003">
    <property type="protein sequence ID" value="MBB5752792.1"/>
    <property type="molecule type" value="Genomic_DNA"/>
</dbReference>
<dbReference type="Gene3D" id="3.20.20.100">
    <property type="entry name" value="NADP-dependent oxidoreductase domain"/>
    <property type="match status" value="1"/>
</dbReference>
<dbReference type="InterPro" id="IPR023210">
    <property type="entry name" value="NADP_OxRdtase_dom"/>
</dbReference>
<dbReference type="GO" id="GO:0005829">
    <property type="term" value="C:cytosol"/>
    <property type="evidence" value="ECO:0007669"/>
    <property type="project" value="TreeGrafter"/>
</dbReference>
<dbReference type="InterPro" id="IPR036812">
    <property type="entry name" value="NAD(P)_OxRdtase_dom_sf"/>
</dbReference>
<feature type="domain" description="NADP-dependent oxidoreductase" evidence="1">
    <location>
        <begin position="23"/>
        <end position="314"/>
    </location>
</feature>
<dbReference type="RefSeq" id="WP_183854912.1">
    <property type="nucleotide sequence ID" value="NZ_JACHOO010000003.1"/>
</dbReference>
<dbReference type="GO" id="GO:0047834">
    <property type="term" value="F:D-threo-aldose 1-dehydrogenase activity"/>
    <property type="evidence" value="ECO:0007669"/>
    <property type="project" value="UniProtKB-EC"/>
</dbReference>
<proteinExistence type="predicted"/>
<dbReference type="PANTHER" id="PTHR42686:SF1">
    <property type="entry name" value="GH17980P-RELATED"/>
    <property type="match status" value="1"/>
</dbReference>
<keyword evidence="3" id="KW-1185">Reference proteome</keyword>
<dbReference type="Proteomes" id="UP000523821">
    <property type="component" value="Unassembled WGS sequence"/>
</dbReference>
<protein>
    <submittedName>
        <fullName evidence="2">D-threo-aldose 1-dehydrogenase</fullName>
        <ecNumber evidence="2">1.1.1.122</ecNumber>
    </submittedName>
</protein>
<gene>
    <name evidence="2" type="ORF">GGQ63_001846</name>
</gene>
<evidence type="ECO:0000259" key="1">
    <source>
        <dbReference type="Pfam" id="PF00248"/>
    </source>
</evidence>
<dbReference type="Pfam" id="PF00248">
    <property type="entry name" value="Aldo_ket_red"/>
    <property type="match status" value="1"/>
</dbReference>
<comment type="caution">
    <text evidence="2">The sequence shown here is derived from an EMBL/GenBank/DDBJ whole genome shotgun (WGS) entry which is preliminary data.</text>
</comment>